<feature type="domain" description="SpaA-like prealbumin fold" evidence="3">
    <location>
        <begin position="434"/>
        <end position="535"/>
    </location>
</feature>
<proteinExistence type="predicted"/>
<evidence type="ECO:0000313" key="5">
    <source>
        <dbReference type="Proteomes" id="UP000051863"/>
    </source>
</evidence>
<organism evidence="4 5">
    <name type="scientific">Stenotrophomonas terrae</name>
    <dbReference type="NCBI Taxonomy" id="405446"/>
    <lineage>
        <taxon>Bacteria</taxon>
        <taxon>Pseudomonadati</taxon>
        <taxon>Pseudomonadota</taxon>
        <taxon>Gammaproteobacteria</taxon>
        <taxon>Lysobacterales</taxon>
        <taxon>Lysobacteraceae</taxon>
        <taxon>Stenotrophomonas</taxon>
    </lineage>
</organism>
<dbReference type="EMBL" id="LDJJ01000030">
    <property type="protein sequence ID" value="KRG67523.1"/>
    <property type="molecule type" value="Genomic_DNA"/>
</dbReference>
<dbReference type="Pfam" id="PF24514">
    <property type="entry name" value="SpaA_4"/>
    <property type="match status" value="1"/>
</dbReference>
<name>A0A0R0CQX7_9GAMM</name>
<evidence type="ECO:0000313" key="4">
    <source>
        <dbReference type="EMBL" id="KRG67523.1"/>
    </source>
</evidence>
<dbReference type="SUPFAM" id="SSF49899">
    <property type="entry name" value="Concanavalin A-like lectins/glucanases"/>
    <property type="match status" value="1"/>
</dbReference>
<gene>
    <name evidence="4" type="ORF">ABB27_09310</name>
</gene>
<protein>
    <recommendedName>
        <fullName evidence="3">SpaA-like prealbumin fold domain-containing protein</fullName>
    </recommendedName>
</protein>
<evidence type="ECO:0000256" key="1">
    <source>
        <dbReference type="SAM" id="MobiDB-lite"/>
    </source>
</evidence>
<dbReference type="AlphaFoldDB" id="A0A0R0CQX7"/>
<dbReference type="PATRIC" id="fig|405446.3.peg.1346"/>
<dbReference type="InterPro" id="IPR055371">
    <property type="entry name" value="SpaA_PFL_dom_4"/>
</dbReference>
<feature type="chain" id="PRO_5012678265" description="SpaA-like prealbumin fold domain-containing protein" evidence="2">
    <location>
        <begin position="16"/>
        <end position="640"/>
    </location>
</feature>
<feature type="region of interest" description="Disordered" evidence="1">
    <location>
        <begin position="35"/>
        <end position="65"/>
    </location>
</feature>
<reference evidence="4 5" key="1">
    <citation type="submission" date="2015-05" db="EMBL/GenBank/DDBJ databases">
        <title>Genome sequencing and analysis of members of genus Stenotrophomonas.</title>
        <authorList>
            <person name="Patil P.P."/>
            <person name="Midha S."/>
            <person name="Patil P.B."/>
        </authorList>
    </citation>
    <scope>NUCLEOTIDE SEQUENCE [LARGE SCALE GENOMIC DNA]</scope>
    <source>
        <strain evidence="4 5">DSM 18941</strain>
    </source>
</reference>
<evidence type="ECO:0000259" key="3">
    <source>
        <dbReference type="Pfam" id="PF24514"/>
    </source>
</evidence>
<dbReference type="Gene3D" id="2.60.120.200">
    <property type="match status" value="1"/>
</dbReference>
<evidence type="ECO:0000256" key="2">
    <source>
        <dbReference type="SAM" id="SignalP"/>
    </source>
</evidence>
<keyword evidence="2" id="KW-0732">Signal</keyword>
<accession>A0A0R0CQX7</accession>
<comment type="caution">
    <text evidence="4">The sequence shown here is derived from an EMBL/GenBank/DDBJ whole genome shotgun (WGS) entry which is preliminary data.</text>
</comment>
<dbReference type="Proteomes" id="UP000051863">
    <property type="component" value="Unassembled WGS sequence"/>
</dbReference>
<keyword evidence="5" id="KW-1185">Reference proteome</keyword>
<feature type="compositionally biased region" description="Low complexity" evidence="1">
    <location>
        <begin position="35"/>
        <end position="45"/>
    </location>
</feature>
<feature type="signal peptide" evidence="2">
    <location>
        <begin position="1"/>
        <end position="15"/>
    </location>
</feature>
<sequence length="640" mass="65848">MLFAFCALAAAPAMAQFAVDASFRAWRQTLWSASGTDNSGSNDSGIFTGGRGALDDGKGTNDRSGQGWLRLTTSLSSQRGNALYHGSVFPSSSGVQLEFDHVSWGGDGADGLSVFLFDASQDMSGANNGAGLGYCQGSGGYLGVGLDEFGNFSNSPRQGLPSAGCIDGSGPGRAPQKIVIRGPADRNNRYIAASIPGAHARIDAPGAAARPLDIRHLRLVLVPKGNDSGYRIWGYYGGVGQSPQAIFEGVDFPYPAPPRLSIGYGASTGVRGNIHEVRNLHARAPANIVVSQTASTPLTFHGDEVAFSITVTNADINPLDPGIQAPYIEYPDAPLMLGPMPAQLSNVHWLCTATPGSRCPLPSGQGDIDADNYELAPGGVLSYKVTGSIAAQAACGKMSMRFSAEFGEDSGFVDAVPEDNRASAQLRIACPTLSVRAISQGGSCQFSFTGDNGIATQQLVTDADGVAVSGVASALASAVATHITASTLPFGFILADASCSGINNAGAVTLDRGSRTLTLDATATRTEGAIVCTFIHDSRLAALSISTSNNADVVVSGKAQRYDIHVANAGPQAADGAVVRAPLPTAMRCDPAQRVSCQSDGGAQCAAPFTAGQLQSEAGVPISVFPPHSAVRMSVSCLIE</sequence>
<dbReference type="InterPro" id="IPR013320">
    <property type="entry name" value="ConA-like_dom_sf"/>
</dbReference>